<evidence type="ECO:0000313" key="1">
    <source>
        <dbReference type="EMBL" id="QDS98603.1"/>
    </source>
</evidence>
<name>A0A517MUN4_9BACT</name>
<organism evidence="1 2">
    <name type="scientific">Adhaeretor mobilis</name>
    <dbReference type="NCBI Taxonomy" id="1930276"/>
    <lineage>
        <taxon>Bacteria</taxon>
        <taxon>Pseudomonadati</taxon>
        <taxon>Planctomycetota</taxon>
        <taxon>Planctomycetia</taxon>
        <taxon>Pirellulales</taxon>
        <taxon>Lacipirellulaceae</taxon>
        <taxon>Adhaeretor</taxon>
    </lineage>
</organism>
<protein>
    <recommendedName>
        <fullName evidence="3">GxxExxY protein</fullName>
    </recommendedName>
</protein>
<dbReference type="KEGG" id="amob:HG15A2_18840"/>
<dbReference type="EMBL" id="CP036263">
    <property type="protein sequence ID" value="QDS98603.1"/>
    <property type="molecule type" value="Genomic_DNA"/>
</dbReference>
<gene>
    <name evidence="1" type="ORF">HG15A2_18840</name>
</gene>
<keyword evidence="2" id="KW-1185">Reference proteome</keyword>
<evidence type="ECO:0000313" key="2">
    <source>
        <dbReference type="Proteomes" id="UP000319852"/>
    </source>
</evidence>
<reference evidence="1 2" key="1">
    <citation type="submission" date="2019-02" db="EMBL/GenBank/DDBJ databases">
        <title>Deep-cultivation of Planctomycetes and their phenomic and genomic characterization uncovers novel biology.</title>
        <authorList>
            <person name="Wiegand S."/>
            <person name="Jogler M."/>
            <person name="Boedeker C."/>
            <person name="Pinto D."/>
            <person name="Vollmers J."/>
            <person name="Rivas-Marin E."/>
            <person name="Kohn T."/>
            <person name="Peeters S.H."/>
            <person name="Heuer A."/>
            <person name="Rast P."/>
            <person name="Oberbeckmann S."/>
            <person name="Bunk B."/>
            <person name="Jeske O."/>
            <person name="Meyerdierks A."/>
            <person name="Storesund J.E."/>
            <person name="Kallscheuer N."/>
            <person name="Luecker S."/>
            <person name="Lage O.M."/>
            <person name="Pohl T."/>
            <person name="Merkel B.J."/>
            <person name="Hornburger P."/>
            <person name="Mueller R.-W."/>
            <person name="Bruemmer F."/>
            <person name="Labrenz M."/>
            <person name="Spormann A.M."/>
            <person name="Op den Camp H."/>
            <person name="Overmann J."/>
            <person name="Amann R."/>
            <person name="Jetten M.S.M."/>
            <person name="Mascher T."/>
            <person name="Medema M.H."/>
            <person name="Devos D.P."/>
            <person name="Kaster A.-K."/>
            <person name="Ovreas L."/>
            <person name="Rohde M."/>
            <person name="Galperin M.Y."/>
            <person name="Jogler C."/>
        </authorList>
    </citation>
    <scope>NUCLEOTIDE SEQUENCE [LARGE SCALE GENOMIC DNA]</scope>
    <source>
        <strain evidence="1 2">HG15A2</strain>
    </source>
</reference>
<proteinExistence type="predicted"/>
<dbReference type="InterPro" id="IPR026350">
    <property type="entry name" value="GxxExxY"/>
</dbReference>
<dbReference type="Pfam" id="PF13366">
    <property type="entry name" value="PDDEXK_3"/>
    <property type="match status" value="1"/>
</dbReference>
<evidence type="ECO:0008006" key="3">
    <source>
        <dbReference type="Google" id="ProtNLM"/>
    </source>
</evidence>
<dbReference type="NCBIfam" id="TIGR04256">
    <property type="entry name" value="GxxExxY"/>
    <property type="match status" value="1"/>
</dbReference>
<dbReference type="OrthoDB" id="9806869at2"/>
<sequence>MHPDFEGASSLTGGIINAAIEVHRHMGPGLLESVYEWCLTRELEDSGHHVSSQKNVVIRYKHHSRAEELRYGLLVNFHQNKLTDGVSRLILPGANR</sequence>
<accession>A0A517MUN4</accession>
<dbReference type="AlphaFoldDB" id="A0A517MUN4"/>
<dbReference type="Proteomes" id="UP000319852">
    <property type="component" value="Chromosome"/>
</dbReference>